<gene>
    <name evidence="2" type="ORF">UCDDA912_g09987</name>
</gene>
<reference evidence="2 3" key="2">
    <citation type="submission" date="2015-05" db="EMBL/GenBank/DDBJ databases">
        <authorList>
            <person name="Morales-Cruz A."/>
            <person name="Amrine K.C."/>
            <person name="Cantu D."/>
        </authorList>
    </citation>
    <scope>NUCLEOTIDE SEQUENCE [LARGE SCALE GENOMIC DNA]</scope>
    <source>
        <strain evidence="2">DA912</strain>
    </source>
</reference>
<evidence type="ECO:0000313" key="3">
    <source>
        <dbReference type="Proteomes" id="UP000034680"/>
    </source>
</evidence>
<dbReference type="Gene3D" id="2.170.150.70">
    <property type="match status" value="1"/>
</dbReference>
<organism evidence="2 3">
    <name type="scientific">Diaporthe ampelina</name>
    <dbReference type="NCBI Taxonomy" id="1214573"/>
    <lineage>
        <taxon>Eukaryota</taxon>
        <taxon>Fungi</taxon>
        <taxon>Dikarya</taxon>
        <taxon>Ascomycota</taxon>
        <taxon>Pezizomycotina</taxon>
        <taxon>Sordariomycetes</taxon>
        <taxon>Sordariomycetidae</taxon>
        <taxon>Diaporthales</taxon>
        <taxon>Diaporthaceae</taxon>
        <taxon>Diaporthe</taxon>
    </lineage>
</organism>
<dbReference type="OrthoDB" id="5422068at2759"/>
<feature type="region of interest" description="Disordered" evidence="1">
    <location>
        <begin position="1"/>
        <end position="20"/>
    </location>
</feature>
<dbReference type="Proteomes" id="UP000034680">
    <property type="component" value="Unassembled WGS sequence"/>
</dbReference>
<evidence type="ECO:0000256" key="1">
    <source>
        <dbReference type="SAM" id="MobiDB-lite"/>
    </source>
</evidence>
<reference evidence="2 3" key="1">
    <citation type="submission" date="2015-05" db="EMBL/GenBank/DDBJ databases">
        <title>Distinctive expansion of gene families associated with plant cell wall degradation and secondary metabolism in the genomes of grapevine trunk pathogens.</title>
        <authorList>
            <person name="Lawrence D.P."/>
            <person name="Travadon R."/>
            <person name="Rolshausen P.E."/>
            <person name="Baumgartner K."/>
        </authorList>
    </citation>
    <scope>NUCLEOTIDE SEQUENCE [LARGE SCALE GENOMIC DNA]</scope>
    <source>
        <strain evidence="2">DA912</strain>
    </source>
</reference>
<name>A0A0G2F787_9PEZI</name>
<dbReference type="SUPFAM" id="SSF51316">
    <property type="entry name" value="Mss4-like"/>
    <property type="match status" value="1"/>
</dbReference>
<protein>
    <submittedName>
        <fullName evidence="2">Uncharacterized protein</fullName>
    </submittedName>
</protein>
<dbReference type="InterPro" id="IPR011057">
    <property type="entry name" value="Mss4-like_sf"/>
</dbReference>
<accession>A0A0G2F787</accession>
<dbReference type="EMBL" id="LCUC01000538">
    <property type="protein sequence ID" value="KKY30076.1"/>
    <property type="molecule type" value="Genomic_DNA"/>
</dbReference>
<proteinExistence type="predicted"/>
<dbReference type="AlphaFoldDB" id="A0A0G2F787"/>
<keyword evidence="3" id="KW-1185">Reference proteome</keyword>
<sequence length="301" mass="33709">MFFEAHTPQQPRDSDGAPKGEYGVMTGALANDGPDGLVRIENHVFVGDTKDGGASMWMRNPNGDGVGARRWMGLISQSEEVPFSWPEGPGTEAEVRSTVTEVPIRCHCGGVDLVFQRQKAEEEFMAKAKSELPWFVHPETKKLMASIDPCDSCRLSSGVDFWTWTFMLLRHIGFASKTGDDSSFPDDTKDLKAVVSKQGPDRDPRLGTLAYYASSQDVQRYFCSRCSASVFYAVDDRTDIVDVAVGLFDSADGARAESLFCWSMVKSLPKLVWRDDMLHGWRKQWLESVEAEAEKHRKHRK</sequence>
<evidence type="ECO:0000313" key="2">
    <source>
        <dbReference type="EMBL" id="KKY30076.1"/>
    </source>
</evidence>
<comment type="caution">
    <text evidence="2">The sequence shown here is derived from an EMBL/GenBank/DDBJ whole genome shotgun (WGS) entry which is preliminary data.</text>
</comment>